<dbReference type="CDD" id="cd00093">
    <property type="entry name" value="HTH_XRE"/>
    <property type="match status" value="1"/>
</dbReference>
<name>A0A9X3CMB7_9VIBR</name>
<dbReference type="Proteomes" id="UP001155587">
    <property type="component" value="Unassembled WGS sequence"/>
</dbReference>
<proteinExistence type="predicted"/>
<organism evidence="1 2">
    <name type="scientific">Vibrio qingdaonensis</name>
    <dbReference type="NCBI Taxonomy" id="2829491"/>
    <lineage>
        <taxon>Bacteria</taxon>
        <taxon>Pseudomonadati</taxon>
        <taxon>Pseudomonadota</taxon>
        <taxon>Gammaproteobacteria</taxon>
        <taxon>Vibrionales</taxon>
        <taxon>Vibrionaceae</taxon>
        <taxon>Vibrio</taxon>
    </lineage>
</organism>
<dbReference type="EMBL" id="JAKRRY010000006">
    <property type="protein sequence ID" value="MCW8345774.1"/>
    <property type="molecule type" value="Genomic_DNA"/>
</dbReference>
<evidence type="ECO:0000313" key="1">
    <source>
        <dbReference type="EMBL" id="MCW8345774.1"/>
    </source>
</evidence>
<dbReference type="InterPro" id="IPR010982">
    <property type="entry name" value="Lambda_DNA-bd_dom_sf"/>
</dbReference>
<gene>
    <name evidence="1" type="ORF">MD535_07080</name>
</gene>
<protein>
    <submittedName>
        <fullName evidence="1">Helix-turn-helix transcriptional regulator</fullName>
    </submittedName>
</protein>
<dbReference type="RefSeq" id="WP_265674182.1">
    <property type="nucleotide sequence ID" value="NZ_JAKRRY010000006.1"/>
</dbReference>
<keyword evidence="2" id="KW-1185">Reference proteome</keyword>
<dbReference type="GO" id="GO:0003677">
    <property type="term" value="F:DNA binding"/>
    <property type="evidence" value="ECO:0007669"/>
    <property type="project" value="InterPro"/>
</dbReference>
<reference evidence="1" key="1">
    <citation type="submission" date="2022-02" db="EMBL/GenBank/DDBJ databases">
        <title>Vibrio sp. nov, a new bacterium isolated from seawater.</title>
        <authorList>
            <person name="Yuan Y."/>
        </authorList>
    </citation>
    <scope>NUCLEOTIDE SEQUENCE</scope>
    <source>
        <strain evidence="1">ZSDZ65</strain>
    </source>
</reference>
<dbReference type="InterPro" id="IPR001387">
    <property type="entry name" value="Cro/C1-type_HTH"/>
</dbReference>
<sequence length="114" mass="13128">MNYTLQDTEALYSVWMSQKAKMHITQMEVAKRLSISQVELSNRLNGQHPLDAPFIDRFCKLLHINPNHHLPSLKGSVRVAAIDERLFNTKLTIDGEITNVRIDGNQVIIEYRVQ</sequence>
<evidence type="ECO:0000313" key="2">
    <source>
        <dbReference type="Proteomes" id="UP001155587"/>
    </source>
</evidence>
<dbReference type="AlphaFoldDB" id="A0A9X3CMB7"/>
<dbReference type="Gene3D" id="1.10.260.40">
    <property type="entry name" value="lambda repressor-like DNA-binding domains"/>
    <property type="match status" value="1"/>
</dbReference>
<dbReference type="SUPFAM" id="SSF47413">
    <property type="entry name" value="lambda repressor-like DNA-binding domains"/>
    <property type="match status" value="1"/>
</dbReference>
<comment type="caution">
    <text evidence="1">The sequence shown here is derived from an EMBL/GenBank/DDBJ whole genome shotgun (WGS) entry which is preliminary data.</text>
</comment>
<accession>A0A9X3CMB7</accession>